<organism evidence="4 5">
    <name type="scientific">Fodinibius salicampi</name>
    <dbReference type="NCBI Taxonomy" id="1920655"/>
    <lineage>
        <taxon>Bacteria</taxon>
        <taxon>Pseudomonadati</taxon>
        <taxon>Balneolota</taxon>
        <taxon>Balneolia</taxon>
        <taxon>Balneolales</taxon>
        <taxon>Balneolaceae</taxon>
        <taxon>Fodinibius</taxon>
    </lineage>
</organism>
<dbReference type="InterPro" id="IPR000863">
    <property type="entry name" value="Sulfotransferase_dom"/>
</dbReference>
<feature type="domain" description="Sulfotransferase" evidence="3">
    <location>
        <begin position="26"/>
        <end position="261"/>
    </location>
</feature>
<evidence type="ECO:0000313" key="5">
    <source>
        <dbReference type="Proteomes" id="UP001207337"/>
    </source>
</evidence>
<dbReference type="PANTHER" id="PTHR11783">
    <property type="entry name" value="SULFOTRANSFERASE SULT"/>
    <property type="match status" value="1"/>
</dbReference>
<dbReference type="Gene3D" id="3.40.50.300">
    <property type="entry name" value="P-loop containing nucleotide triphosphate hydrolases"/>
    <property type="match status" value="1"/>
</dbReference>
<evidence type="ECO:0000259" key="3">
    <source>
        <dbReference type="Pfam" id="PF00685"/>
    </source>
</evidence>
<accession>A0ABT3PYZ1</accession>
<proteinExistence type="inferred from homology"/>
<comment type="caution">
    <text evidence="4">The sequence shown here is derived from an EMBL/GenBank/DDBJ whole genome shotgun (WGS) entry which is preliminary data.</text>
</comment>
<keyword evidence="2" id="KW-0808">Transferase</keyword>
<dbReference type="Proteomes" id="UP001207337">
    <property type="component" value="Unassembled WGS sequence"/>
</dbReference>
<reference evidence="4 5" key="1">
    <citation type="submission" date="2021-11" db="EMBL/GenBank/DDBJ databases">
        <title>Aliifidinibius sp. nov., a new bacterium isolated from saline soil.</title>
        <authorList>
            <person name="Galisteo C."/>
            <person name="De La Haba R."/>
            <person name="Sanchez-Porro C."/>
            <person name="Ventosa A."/>
        </authorList>
    </citation>
    <scope>NUCLEOTIDE SEQUENCE [LARGE SCALE GENOMIC DNA]</scope>
    <source>
        <strain evidence="4 5">KACC 190600</strain>
    </source>
</reference>
<protein>
    <submittedName>
        <fullName evidence="4">Sulfotransferase domain-containing protein</fullName>
    </submittedName>
</protein>
<evidence type="ECO:0000256" key="2">
    <source>
        <dbReference type="ARBA" id="ARBA00022679"/>
    </source>
</evidence>
<evidence type="ECO:0000256" key="1">
    <source>
        <dbReference type="ARBA" id="ARBA00005771"/>
    </source>
</evidence>
<comment type="similarity">
    <text evidence="1">Belongs to the sulfotransferase 1 family.</text>
</comment>
<name>A0ABT3PYZ1_9BACT</name>
<dbReference type="InterPro" id="IPR027417">
    <property type="entry name" value="P-loop_NTPase"/>
</dbReference>
<evidence type="ECO:0000313" key="4">
    <source>
        <dbReference type="EMBL" id="MCW9713069.1"/>
    </source>
</evidence>
<sequence>MKKTLIRFYKNLRNRPIRNDLTIYEDDIFLVSYPRSGNTWVRFILGTLLSDEKITWETMEKGIPDMYRNTDKELKDFKRPRIIKSHHSFDPRYNKVVYLVRDVRDVVLSYYNYHIKFNKISDTYPLDRFIDKFMEGELDDFGSWSENVKSWISNKKEVENGFMLFRYEDLKDDTFSEIRRMADFLGIDPTDDEVRDAIEWSSFSNMRKLENEQSNSNLFNNSDKEVKFTNKGSYGYWKQELNKEQVRLLTDKNKELLKDLGYQA</sequence>
<dbReference type="EMBL" id="JAJNDC010000002">
    <property type="protein sequence ID" value="MCW9713069.1"/>
    <property type="molecule type" value="Genomic_DNA"/>
</dbReference>
<dbReference type="Pfam" id="PF00685">
    <property type="entry name" value="Sulfotransfer_1"/>
    <property type="match status" value="1"/>
</dbReference>
<dbReference type="SUPFAM" id="SSF52540">
    <property type="entry name" value="P-loop containing nucleoside triphosphate hydrolases"/>
    <property type="match status" value="1"/>
</dbReference>
<gene>
    <name evidence="4" type="ORF">LQ318_09150</name>
</gene>
<dbReference type="RefSeq" id="WP_265789519.1">
    <property type="nucleotide sequence ID" value="NZ_BAABRS010000002.1"/>
</dbReference>
<keyword evidence="5" id="KW-1185">Reference proteome</keyword>